<evidence type="ECO:0000313" key="1">
    <source>
        <dbReference type="EMBL" id="CRL00515.1"/>
    </source>
</evidence>
<sequence length="70" mass="8025">MQHKLALVLEQIQCKVPVTKSFPLFSLLVVSVITKRITFMKFNKTFYFNELGCEGKQSHTIRSLTCLTST</sequence>
<reference evidence="1 2" key="1">
    <citation type="submission" date="2015-04" db="EMBL/GenBank/DDBJ databases">
        <authorList>
            <person name="Syromyatnikov M.Y."/>
            <person name="Popov V.N."/>
        </authorList>
    </citation>
    <scope>NUCLEOTIDE SEQUENCE [LARGE SCALE GENOMIC DNA]</scope>
</reference>
<organism evidence="1 2">
    <name type="scientific">Clunio marinus</name>
    <dbReference type="NCBI Taxonomy" id="568069"/>
    <lineage>
        <taxon>Eukaryota</taxon>
        <taxon>Metazoa</taxon>
        <taxon>Ecdysozoa</taxon>
        <taxon>Arthropoda</taxon>
        <taxon>Hexapoda</taxon>
        <taxon>Insecta</taxon>
        <taxon>Pterygota</taxon>
        <taxon>Neoptera</taxon>
        <taxon>Endopterygota</taxon>
        <taxon>Diptera</taxon>
        <taxon>Nematocera</taxon>
        <taxon>Chironomoidea</taxon>
        <taxon>Chironomidae</taxon>
        <taxon>Clunio</taxon>
    </lineage>
</organism>
<dbReference type="Proteomes" id="UP000183832">
    <property type="component" value="Unassembled WGS sequence"/>
</dbReference>
<evidence type="ECO:0000313" key="2">
    <source>
        <dbReference type="Proteomes" id="UP000183832"/>
    </source>
</evidence>
<gene>
    <name evidence="1" type="ORF">CLUMA_CG013776</name>
</gene>
<proteinExistence type="predicted"/>
<dbReference type="AlphaFoldDB" id="A0A1J1IJV6"/>
<name>A0A1J1IJV6_9DIPT</name>
<dbReference type="EMBL" id="CVRI01000054">
    <property type="protein sequence ID" value="CRL00515.1"/>
    <property type="molecule type" value="Genomic_DNA"/>
</dbReference>
<accession>A0A1J1IJV6</accession>
<keyword evidence="2" id="KW-1185">Reference proteome</keyword>
<protein>
    <submittedName>
        <fullName evidence="1">CLUMA_CG013776, isoform A</fullName>
    </submittedName>
</protein>